<dbReference type="SUPFAM" id="SSF52540">
    <property type="entry name" value="P-loop containing nucleoside triphosphate hydrolases"/>
    <property type="match status" value="1"/>
</dbReference>
<evidence type="ECO:0000256" key="1">
    <source>
        <dbReference type="ARBA" id="ARBA00004202"/>
    </source>
</evidence>
<evidence type="ECO:0000256" key="7">
    <source>
        <dbReference type="ARBA" id="ARBA00023065"/>
    </source>
</evidence>
<evidence type="ECO:0000313" key="18">
    <source>
        <dbReference type="Proteomes" id="UP000766550"/>
    </source>
</evidence>
<evidence type="ECO:0000256" key="9">
    <source>
        <dbReference type="ARBA" id="ARBA00050590"/>
    </source>
</evidence>
<protein>
    <recommendedName>
        <fullName evidence="13">Cobalamin import ATP-binding protein BtuD</fullName>
        <ecNumber evidence="12">7.6.2.8</ecNumber>
    </recommendedName>
    <alternativeName>
        <fullName evidence="14">Vitamin B12-transporting ATPase</fullName>
    </alternativeName>
</protein>
<name>A0A8J7Y3A1_9EURY</name>
<comment type="caution">
    <text evidence="17">The sequence shown here is derived from an EMBL/GenBank/DDBJ whole genome shotgun (WGS) entry which is preliminary data.</text>
</comment>
<dbReference type="InterPro" id="IPR003593">
    <property type="entry name" value="AAA+_ATPase"/>
</dbReference>
<dbReference type="Proteomes" id="UP000766550">
    <property type="component" value="Unassembled WGS sequence"/>
</dbReference>
<dbReference type="PROSITE" id="PS00211">
    <property type="entry name" value="ABC_TRANSPORTER_1"/>
    <property type="match status" value="1"/>
</dbReference>
<dbReference type="Gene3D" id="3.40.50.300">
    <property type="entry name" value="P-loop containing nucleotide triphosphate hydrolases"/>
    <property type="match status" value="1"/>
</dbReference>
<evidence type="ECO:0000256" key="6">
    <source>
        <dbReference type="ARBA" id="ARBA00023004"/>
    </source>
</evidence>
<comment type="subunit">
    <text evidence="11">The complex is composed of two ATP-binding proteins (BtuD), two transmembrane proteins (BtuC) and a solute-binding protein (BtuF).</text>
</comment>
<keyword evidence="5 17" id="KW-0067">ATP-binding</keyword>
<dbReference type="InterPro" id="IPR027417">
    <property type="entry name" value="P-loop_NTPase"/>
</dbReference>
<evidence type="ECO:0000256" key="4">
    <source>
        <dbReference type="ARBA" id="ARBA00022741"/>
    </source>
</evidence>
<comment type="function">
    <text evidence="10">Required for corrinoid utilization. Probably part of the ABC transporter complex BtuCDF involved in cobalamin (vitamin B12) import. Probably responsible for energy coupling to the transport system.</text>
</comment>
<sequence>MARTDGEHGHERVTDTEGVPVESAVVAEDLALSYPNAEETIVDIARLDVPEGEVTALVGPNGSGKSTLLKGLSNHLSPESGTVRLWDREIQSFGEKELARAMGVLSQENESPDSITVEDLVYHGRYPHRGFFESTTEEDREVVKRSLSMAGVEHLRNSEVGQLSGGQKQLAWIAMVLAQDTDVLLLDEPTTFLDLHNQFKVLETVRQLNEQTDVTVAIVLHDIAQAARFADYLVALRDGELYDWGPPTDVVTEQLLADVFGVEATVTHEPELQVLPKRALPDE</sequence>
<evidence type="ECO:0000256" key="14">
    <source>
        <dbReference type="ARBA" id="ARBA00077139"/>
    </source>
</evidence>
<dbReference type="PROSITE" id="PS50893">
    <property type="entry name" value="ABC_TRANSPORTER_2"/>
    <property type="match status" value="1"/>
</dbReference>
<evidence type="ECO:0000256" key="2">
    <source>
        <dbReference type="ARBA" id="ARBA00022448"/>
    </source>
</evidence>
<dbReference type="RefSeq" id="WP_162317031.1">
    <property type="nucleotide sequence ID" value="NZ_JAHQXF010000001.1"/>
</dbReference>
<dbReference type="GO" id="GO:0005524">
    <property type="term" value="F:ATP binding"/>
    <property type="evidence" value="ECO:0007669"/>
    <property type="project" value="UniProtKB-KW"/>
</dbReference>
<reference evidence="17 18" key="1">
    <citation type="submission" date="2021-06" db="EMBL/GenBank/DDBJ databases">
        <title>New haloarchaea isolates fom saline soil.</title>
        <authorList>
            <person name="Duran-Viseras A."/>
            <person name="Sanchez-Porro C.S."/>
            <person name="Ventosa A."/>
        </authorList>
    </citation>
    <scope>NUCLEOTIDE SEQUENCE [LARGE SCALE GENOMIC DNA]</scope>
    <source>
        <strain evidence="17 18">JCM 183640</strain>
    </source>
</reference>
<keyword evidence="4" id="KW-0547">Nucleotide-binding</keyword>
<evidence type="ECO:0000256" key="3">
    <source>
        <dbReference type="ARBA" id="ARBA00022475"/>
    </source>
</evidence>
<evidence type="ECO:0000256" key="13">
    <source>
        <dbReference type="ARBA" id="ARBA00073649"/>
    </source>
</evidence>
<feature type="compositionally biased region" description="Basic and acidic residues" evidence="15">
    <location>
        <begin position="1"/>
        <end position="15"/>
    </location>
</feature>
<evidence type="ECO:0000256" key="8">
    <source>
        <dbReference type="ARBA" id="ARBA00023136"/>
    </source>
</evidence>
<dbReference type="FunFam" id="3.40.50.300:FF:000134">
    <property type="entry name" value="Iron-enterobactin ABC transporter ATP-binding protein"/>
    <property type="match status" value="1"/>
</dbReference>
<evidence type="ECO:0000256" key="11">
    <source>
        <dbReference type="ARBA" id="ARBA00064420"/>
    </source>
</evidence>
<dbReference type="GO" id="GO:0016887">
    <property type="term" value="F:ATP hydrolysis activity"/>
    <property type="evidence" value="ECO:0007669"/>
    <property type="project" value="InterPro"/>
</dbReference>
<dbReference type="PANTHER" id="PTHR42771:SF2">
    <property type="entry name" value="IRON(3+)-HYDROXAMATE IMPORT ATP-BINDING PROTEIN FHUC"/>
    <property type="match status" value="1"/>
</dbReference>
<evidence type="ECO:0000256" key="12">
    <source>
        <dbReference type="ARBA" id="ARBA00066387"/>
    </source>
</evidence>
<dbReference type="EMBL" id="JAHQXF010000001">
    <property type="protein sequence ID" value="MBV0923940.1"/>
    <property type="molecule type" value="Genomic_DNA"/>
</dbReference>
<dbReference type="CDD" id="cd03214">
    <property type="entry name" value="ABC_Iron-Siderophores_B12_Hemin"/>
    <property type="match status" value="1"/>
</dbReference>
<dbReference type="InterPro" id="IPR051535">
    <property type="entry name" value="Siderophore_ABC-ATPase"/>
</dbReference>
<organism evidence="17 18">
    <name type="scientific">Haloarcula limicola</name>
    <dbReference type="NCBI Taxonomy" id="1429915"/>
    <lineage>
        <taxon>Archaea</taxon>
        <taxon>Methanobacteriati</taxon>
        <taxon>Methanobacteriota</taxon>
        <taxon>Stenosarchaea group</taxon>
        <taxon>Halobacteria</taxon>
        <taxon>Halobacteriales</taxon>
        <taxon>Haloarculaceae</taxon>
        <taxon>Haloarcula</taxon>
    </lineage>
</organism>
<keyword evidence="8" id="KW-0472">Membrane</keyword>
<evidence type="ECO:0000313" key="17">
    <source>
        <dbReference type="EMBL" id="MBV0923940.1"/>
    </source>
</evidence>
<comment type="subcellular location">
    <subcellularLocation>
        <location evidence="1">Cell membrane</location>
        <topology evidence="1">Peripheral membrane protein</topology>
    </subcellularLocation>
</comment>
<keyword evidence="2" id="KW-0813">Transport</keyword>
<proteinExistence type="predicted"/>
<keyword evidence="7" id="KW-0406">Ion transport</keyword>
<comment type="catalytic activity">
    <reaction evidence="9">
        <text>an R-cob(III)alamin(out) + ATP + H2O = an R-cob(III)alamin(in) + ADP + phosphate + H(+)</text>
        <dbReference type="Rhea" id="RHEA:17873"/>
        <dbReference type="ChEBI" id="CHEBI:15377"/>
        <dbReference type="ChEBI" id="CHEBI:15378"/>
        <dbReference type="ChEBI" id="CHEBI:30616"/>
        <dbReference type="ChEBI" id="CHEBI:43474"/>
        <dbReference type="ChEBI" id="CHEBI:140785"/>
        <dbReference type="ChEBI" id="CHEBI:456216"/>
        <dbReference type="EC" id="7.6.2.8"/>
    </reaction>
</comment>
<gene>
    <name evidence="17" type="ORF">KTS45_06960</name>
</gene>
<keyword evidence="6" id="KW-0408">Iron</keyword>
<dbReference type="Pfam" id="PF00005">
    <property type="entry name" value="ABC_tran"/>
    <property type="match status" value="1"/>
</dbReference>
<evidence type="ECO:0000256" key="15">
    <source>
        <dbReference type="SAM" id="MobiDB-lite"/>
    </source>
</evidence>
<dbReference type="InterPro" id="IPR017871">
    <property type="entry name" value="ABC_transporter-like_CS"/>
</dbReference>
<keyword evidence="3" id="KW-1003">Cell membrane</keyword>
<dbReference type="GO" id="GO:0015420">
    <property type="term" value="F:ABC-type vitamin B12 transporter activity"/>
    <property type="evidence" value="ECO:0007669"/>
    <property type="project" value="UniProtKB-EC"/>
</dbReference>
<dbReference type="AlphaFoldDB" id="A0A8J7Y3A1"/>
<dbReference type="EC" id="7.6.2.8" evidence="12"/>
<dbReference type="SMART" id="SM00382">
    <property type="entry name" value="AAA"/>
    <property type="match status" value="1"/>
</dbReference>
<feature type="domain" description="ABC transporter" evidence="16">
    <location>
        <begin position="25"/>
        <end position="263"/>
    </location>
</feature>
<evidence type="ECO:0000256" key="10">
    <source>
        <dbReference type="ARBA" id="ARBA00058960"/>
    </source>
</evidence>
<dbReference type="OrthoDB" id="24644at2157"/>
<accession>A0A8J7Y3A1</accession>
<evidence type="ECO:0000256" key="5">
    <source>
        <dbReference type="ARBA" id="ARBA00022840"/>
    </source>
</evidence>
<feature type="region of interest" description="Disordered" evidence="15">
    <location>
        <begin position="1"/>
        <end position="21"/>
    </location>
</feature>
<dbReference type="GO" id="GO:0006811">
    <property type="term" value="P:monoatomic ion transport"/>
    <property type="evidence" value="ECO:0007669"/>
    <property type="project" value="UniProtKB-KW"/>
</dbReference>
<evidence type="ECO:0000259" key="16">
    <source>
        <dbReference type="PROSITE" id="PS50893"/>
    </source>
</evidence>
<keyword evidence="18" id="KW-1185">Reference proteome</keyword>
<dbReference type="PANTHER" id="PTHR42771">
    <property type="entry name" value="IRON(3+)-HYDROXAMATE IMPORT ATP-BINDING PROTEIN FHUC"/>
    <property type="match status" value="1"/>
</dbReference>
<dbReference type="GO" id="GO:0005886">
    <property type="term" value="C:plasma membrane"/>
    <property type="evidence" value="ECO:0007669"/>
    <property type="project" value="UniProtKB-SubCell"/>
</dbReference>
<dbReference type="InterPro" id="IPR003439">
    <property type="entry name" value="ABC_transporter-like_ATP-bd"/>
</dbReference>